<dbReference type="InterPro" id="IPR029787">
    <property type="entry name" value="Nucleotide_cyclase"/>
</dbReference>
<dbReference type="Gene3D" id="3.40.50.300">
    <property type="entry name" value="P-loop containing nucleotide triphosphate hydrolases"/>
    <property type="match status" value="1"/>
</dbReference>
<evidence type="ECO:0000313" key="3">
    <source>
        <dbReference type="EMBL" id="MBB6039274.1"/>
    </source>
</evidence>
<dbReference type="InterPro" id="IPR027417">
    <property type="entry name" value="P-loop_NTPase"/>
</dbReference>
<feature type="region of interest" description="Disordered" evidence="1">
    <location>
        <begin position="472"/>
        <end position="500"/>
    </location>
</feature>
<comment type="caution">
    <text evidence="3">The sequence shown here is derived from an EMBL/GenBank/DDBJ whole genome shotgun (WGS) entry which is preliminary data.</text>
</comment>
<dbReference type="AlphaFoldDB" id="A0A841FU08"/>
<dbReference type="PANTHER" id="PTHR47691">
    <property type="entry name" value="REGULATOR-RELATED"/>
    <property type="match status" value="1"/>
</dbReference>
<evidence type="ECO:0000313" key="4">
    <source>
        <dbReference type="Proteomes" id="UP000548476"/>
    </source>
</evidence>
<evidence type="ECO:0000259" key="2">
    <source>
        <dbReference type="PROSITE" id="PS50125"/>
    </source>
</evidence>
<gene>
    <name evidence="3" type="ORF">HNR73_007168</name>
</gene>
<feature type="domain" description="Guanylate cyclase" evidence="2">
    <location>
        <begin position="1"/>
        <end position="96"/>
    </location>
</feature>
<dbReference type="InterPro" id="IPR001054">
    <property type="entry name" value="A/G_cyclase"/>
</dbReference>
<dbReference type="GO" id="GO:0004016">
    <property type="term" value="F:adenylate cyclase activity"/>
    <property type="evidence" value="ECO:0007669"/>
    <property type="project" value="UniProtKB-ARBA"/>
</dbReference>
<dbReference type="EMBL" id="JACHGT010000021">
    <property type="protein sequence ID" value="MBB6039274.1"/>
    <property type="molecule type" value="Genomic_DNA"/>
</dbReference>
<dbReference type="Proteomes" id="UP000548476">
    <property type="component" value="Unassembled WGS sequence"/>
</dbReference>
<name>A0A841FU08_9ACTN</name>
<dbReference type="PANTHER" id="PTHR47691:SF3">
    <property type="entry name" value="HTH-TYPE TRANSCRIPTIONAL REGULATOR RV0890C-RELATED"/>
    <property type="match status" value="1"/>
</dbReference>
<proteinExistence type="predicted"/>
<dbReference type="GO" id="GO:0009190">
    <property type="term" value="P:cyclic nucleotide biosynthetic process"/>
    <property type="evidence" value="ECO:0007669"/>
    <property type="project" value="InterPro"/>
</dbReference>
<dbReference type="PRINTS" id="PR00364">
    <property type="entry name" value="DISEASERSIST"/>
</dbReference>
<accession>A0A841FU08</accession>
<dbReference type="CDD" id="cd07302">
    <property type="entry name" value="CHD"/>
    <property type="match status" value="1"/>
</dbReference>
<dbReference type="Pfam" id="PF25872">
    <property type="entry name" value="HTH_77"/>
    <property type="match status" value="1"/>
</dbReference>
<dbReference type="SUPFAM" id="SSF55073">
    <property type="entry name" value="Nucleotide cyclase"/>
    <property type="match status" value="1"/>
</dbReference>
<reference evidence="3 4" key="1">
    <citation type="submission" date="2020-08" db="EMBL/GenBank/DDBJ databases">
        <title>Genomic Encyclopedia of Type Strains, Phase IV (KMG-IV): sequencing the most valuable type-strain genomes for metagenomic binning, comparative biology and taxonomic classification.</title>
        <authorList>
            <person name="Goeker M."/>
        </authorList>
    </citation>
    <scope>NUCLEOTIDE SEQUENCE [LARGE SCALE GENOMIC DNA]</scope>
    <source>
        <strain evidence="3 4">YIM 65646</strain>
    </source>
</reference>
<protein>
    <submittedName>
        <fullName evidence="3">Putative ATPase</fullName>
    </submittedName>
</protein>
<organism evidence="3 4">
    <name type="scientific">Phytomonospora endophytica</name>
    <dbReference type="NCBI Taxonomy" id="714109"/>
    <lineage>
        <taxon>Bacteria</taxon>
        <taxon>Bacillati</taxon>
        <taxon>Actinomycetota</taxon>
        <taxon>Actinomycetes</taxon>
        <taxon>Micromonosporales</taxon>
        <taxon>Micromonosporaceae</taxon>
        <taxon>Phytomonospora</taxon>
    </lineage>
</organism>
<dbReference type="GO" id="GO:0035556">
    <property type="term" value="P:intracellular signal transduction"/>
    <property type="evidence" value="ECO:0007669"/>
    <property type="project" value="InterPro"/>
</dbReference>
<dbReference type="PROSITE" id="PS50125">
    <property type="entry name" value="GUANYLATE_CYCLASE_2"/>
    <property type="match status" value="1"/>
</dbReference>
<keyword evidence="4" id="KW-1185">Reference proteome</keyword>
<dbReference type="SUPFAM" id="SSF52540">
    <property type="entry name" value="P-loop containing nucleoside triphosphate hydrolases"/>
    <property type="match status" value="1"/>
</dbReference>
<feature type="compositionally biased region" description="Basic and acidic residues" evidence="1">
    <location>
        <begin position="484"/>
        <end position="497"/>
    </location>
</feature>
<dbReference type="Gene3D" id="3.30.70.1230">
    <property type="entry name" value="Nucleotide cyclase"/>
    <property type="match status" value="1"/>
</dbReference>
<sequence>MLHDHRRLLRGVLGRSTGAELLTEGDSFFVAFADAATAITAAIDTLRALAAHTWPYRKGWTEPCMPRLRIGIHTGPAVPKGGEYATHVVHRAARVRDAAHGGQVLCSQATLDAAKRRLPPDIKAVDLGLHRLRGFDDPERLMQLVVPDLESEFPPPRTEDARAHNLPSFADFVGRETEIHRLRRLVDGHRLVSATGPSGVGKTRVAVEMALRAARSYSDGVWYADLPAGGDADATAGLALARAVGVRPDPFRPAAETVLDWLRHRKCLLILDSAQARHADFVRRVLAECWQARILLVSRAPLGLSGEVIWAVPAMGDGEAVRLLELRAAAARGGDVVDGCAAVAKRLGGIPLALELAAARMRVVSPQDLAKRLDSDLLGVLDGPGRVWSAALDASYEALPTGAVDLLHAFAEEPDPVDVDAVEGRLLGDVGTAAALDALAALVDASLVDVRYTGTTALYRLSAPVRAYAASRAPSSSASSDPACRPDPDPPADHVAPHDFGPLPGGVVPGALPGSLFAVSGLLPAATDDRRWPGDAVRVGKLLW</sequence>
<feature type="compositionally biased region" description="Low complexity" evidence="1">
    <location>
        <begin position="472"/>
        <end position="483"/>
    </location>
</feature>
<evidence type="ECO:0000256" key="1">
    <source>
        <dbReference type="SAM" id="MobiDB-lite"/>
    </source>
</evidence>
<dbReference type="InterPro" id="IPR058852">
    <property type="entry name" value="HTH_77"/>
</dbReference>